<gene>
    <name evidence="1" type="ORF">H6G05_23745</name>
</gene>
<dbReference type="Proteomes" id="UP000618445">
    <property type="component" value="Unassembled WGS sequence"/>
</dbReference>
<dbReference type="EMBL" id="JACJQY010000067">
    <property type="protein sequence ID" value="MBD2319838.1"/>
    <property type="molecule type" value="Genomic_DNA"/>
</dbReference>
<accession>A0ABR8CGI8</accession>
<keyword evidence="2" id="KW-1185">Reference proteome</keyword>
<organism evidence="1 2">
    <name type="scientific">Phormidium tenue FACHB-1050</name>
    <dbReference type="NCBI Taxonomy" id="2692857"/>
    <lineage>
        <taxon>Bacteria</taxon>
        <taxon>Bacillati</taxon>
        <taxon>Cyanobacteriota</taxon>
        <taxon>Cyanophyceae</taxon>
        <taxon>Oscillatoriophycideae</taxon>
        <taxon>Oscillatoriales</taxon>
        <taxon>Oscillatoriaceae</taxon>
        <taxon>Phormidium</taxon>
    </lineage>
</organism>
<protein>
    <submittedName>
        <fullName evidence="1">DUF2656 domain-containing protein</fullName>
    </submittedName>
</protein>
<reference evidence="1 2" key="1">
    <citation type="journal article" date="2020" name="ISME J.">
        <title>Comparative genomics reveals insights into cyanobacterial evolution and habitat adaptation.</title>
        <authorList>
            <person name="Chen M.Y."/>
            <person name="Teng W.K."/>
            <person name="Zhao L."/>
            <person name="Hu C.X."/>
            <person name="Zhou Y.K."/>
            <person name="Han B.P."/>
            <person name="Song L.R."/>
            <person name="Shu W.S."/>
        </authorList>
    </citation>
    <scope>NUCLEOTIDE SEQUENCE [LARGE SCALE GENOMIC DNA]</scope>
    <source>
        <strain evidence="1 2">FACHB-1050</strain>
    </source>
</reference>
<proteinExistence type="predicted"/>
<evidence type="ECO:0000313" key="1">
    <source>
        <dbReference type="EMBL" id="MBD2319838.1"/>
    </source>
</evidence>
<dbReference type="Pfam" id="PF10847">
    <property type="entry name" value="DUF2656"/>
    <property type="match status" value="1"/>
</dbReference>
<evidence type="ECO:0000313" key="2">
    <source>
        <dbReference type="Proteomes" id="UP000618445"/>
    </source>
</evidence>
<sequence length="154" mass="17164">MLLSHNFDVSPEMLPMLSREEFAEVFRIGLGDRPSCQTRLVNHHHWTVEILFDRHQCSPKQIGEFCAEALANKRISQGIESQFLPEILVLGGVKTTSPTSASPDALQTGDWGVDVVETLMGETFLKGIAWETTIASKSLDMIFKVELKDIQSSC</sequence>
<name>A0ABR8CGI8_9CYAN</name>
<dbReference type="InterPro" id="IPR020325">
    <property type="entry name" value="Uncharacterised_16.1kDa"/>
</dbReference>
<comment type="caution">
    <text evidence="1">The sequence shown here is derived from an EMBL/GenBank/DDBJ whole genome shotgun (WGS) entry which is preliminary data.</text>
</comment>